<dbReference type="Proteomes" id="UP000441389">
    <property type="component" value="Unassembled WGS sequence"/>
</dbReference>
<sequence length="83" mass="9852">MQIRFSKSALRALARSNKRQLIREKIDDLGRDPLSVSANVIRLQGRPEYRLRVQDWRIIFRIEDQILWIDDIAPRGSAYEDRS</sequence>
<evidence type="ECO:0000313" key="2">
    <source>
        <dbReference type="EMBL" id="MVO79421.1"/>
    </source>
</evidence>
<dbReference type="InterPro" id="IPR035093">
    <property type="entry name" value="RelE/ParE_toxin_dom_sf"/>
</dbReference>
<dbReference type="AlphaFoldDB" id="A0A6I4J998"/>
<dbReference type="RefSeq" id="WP_181600285.1">
    <property type="nucleotide sequence ID" value="NZ_WQMS01000020.1"/>
</dbReference>
<evidence type="ECO:0000256" key="1">
    <source>
        <dbReference type="ARBA" id="ARBA00022649"/>
    </source>
</evidence>
<proteinExistence type="predicted"/>
<organism evidence="2 3">
    <name type="scientific">Sphingomonas horti</name>
    <dbReference type="NCBI Taxonomy" id="2682842"/>
    <lineage>
        <taxon>Bacteria</taxon>
        <taxon>Pseudomonadati</taxon>
        <taxon>Pseudomonadota</taxon>
        <taxon>Alphaproteobacteria</taxon>
        <taxon>Sphingomonadales</taxon>
        <taxon>Sphingomonadaceae</taxon>
        <taxon>Sphingomonas</taxon>
    </lineage>
</organism>
<dbReference type="Gene3D" id="3.30.2310.20">
    <property type="entry name" value="RelE-like"/>
    <property type="match status" value="1"/>
</dbReference>
<protein>
    <submittedName>
        <fullName evidence="2">Addiction module toxin RelE</fullName>
    </submittedName>
</protein>
<name>A0A6I4J998_9SPHN</name>
<keyword evidence="3" id="KW-1185">Reference proteome</keyword>
<evidence type="ECO:0000313" key="3">
    <source>
        <dbReference type="Proteomes" id="UP000441389"/>
    </source>
</evidence>
<dbReference type="SUPFAM" id="SSF143011">
    <property type="entry name" value="RelE-like"/>
    <property type="match status" value="1"/>
</dbReference>
<comment type="caution">
    <text evidence="2">The sequence shown here is derived from an EMBL/GenBank/DDBJ whole genome shotgun (WGS) entry which is preliminary data.</text>
</comment>
<keyword evidence="1" id="KW-1277">Toxin-antitoxin system</keyword>
<dbReference type="Pfam" id="PF05016">
    <property type="entry name" value="ParE_toxin"/>
    <property type="match status" value="1"/>
</dbReference>
<dbReference type="EMBL" id="WQMS01000020">
    <property type="protein sequence ID" value="MVO79421.1"/>
    <property type="molecule type" value="Genomic_DNA"/>
</dbReference>
<gene>
    <name evidence="2" type="ORF">GON01_15925</name>
</gene>
<reference evidence="2 3" key="1">
    <citation type="submission" date="2019-12" db="EMBL/GenBank/DDBJ databases">
        <authorList>
            <person name="Huq M.A."/>
        </authorList>
    </citation>
    <scope>NUCLEOTIDE SEQUENCE [LARGE SCALE GENOMIC DNA]</scope>
    <source>
        <strain evidence="2 3">MAH-20</strain>
    </source>
</reference>
<accession>A0A6I4J998</accession>
<dbReference type="InterPro" id="IPR007712">
    <property type="entry name" value="RelE/ParE_toxin"/>
</dbReference>